<proteinExistence type="predicted"/>
<dbReference type="PROSITE" id="PS50851">
    <property type="entry name" value="CHEW"/>
    <property type="match status" value="1"/>
</dbReference>
<sequence>MNEEIKILIFCINNEYYAADIMEVERILGYEVPTPLPDSPPFIEGVRNYEGSILPILKLSKRFSLVEDKTKDINDSKVIVAKDGNSKLGILVDVVSEVRDIKIENIEEPPEIMKGISKRYMKGLIKFEEKIIIFLNLKSILTDDEKKAIEG</sequence>
<dbReference type="Pfam" id="PF01584">
    <property type="entry name" value="CheW"/>
    <property type="match status" value="1"/>
</dbReference>
<gene>
    <name evidence="2" type="ORF">KDK92_00115</name>
</gene>
<dbReference type="GO" id="GO:0007165">
    <property type="term" value="P:signal transduction"/>
    <property type="evidence" value="ECO:0007669"/>
    <property type="project" value="InterPro"/>
</dbReference>
<dbReference type="GO" id="GO:0006935">
    <property type="term" value="P:chemotaxis"/>
    <property type="evidence" value="ECO:0007669"/>
    <property type="project" value="InterPro"/>
</dbReference>
<dbReference type="PANTHER" id="PTHR22617">
    <property type="entry name" value="CHEMOTAXIS SENSOR HISTIDINE KINASE-RELATED"/>
    <property type="match status" value="1"/>
</dbReference>
<dbReference type="SMART" id="SM00260">
    <property type="entry name" value="CheW"/>
    <property type="match status" value="1"/>
</dbReference>
<dbReference type="EMBL" id="JAGSOJ010000001">
    <property type="protein sequence ID" value="MCM1988125.1"/>
    <property type="molecule type" value="Genomic_DNA"/>
</dbReference>
<comment type="caution">
    <text evidence="2">The sequence shown here is derived from an EMBL/GenBank/DDBJ whole genome shotgun (WGS) entry which is preliminary data.</text>
</comment>
<dbReference type="AlphaFoldDB" id="A0A9J6NWY1"/>
<dbReference type="InterPro" id="IPR002545">
    <property type="entry name" value="CheW-lke_dom"/>
</dbReference>
<dbReference type="Proteomes" id="UP001056429">
    <property type="component" value="Unassembled WGS sequence"/>
</dbReference>
<dbReference type="SUPFAM" id="SSF50341">
    <property type="entry name" value="CheW-like"/>
    <property type="match status" value="1"/>
</dbReference>
<dbReference type="Gene3D" id="2.40.50.180">
    <property type="entry name" value="CheA-289, Domain 4"/>
    <property type="match status" value="1"/>
</dbReference>
<dbReference type="PANTHER" id="PTHR22617:SF23">
    <property type="entry name" value="CHEMOTAXIS PROTEIN CHEW"/>
    <property type="match status" value="1"/>
</dbReference>
<name>A0A9J6NWY1_9CLOT</name>
<keyword evidence="3" id="KW-1185">Reference proteome</keyword>
<reference evidence="2" key="1">
    <citation type="journal article" date="2021" name="mSystems">
        <title>Bacteria and Archaea Synergistically Convert Glycine Betaine to Biogenic Methane in the Formosa Cold Seep of the South China Sea.</title>
        <authorList>
            <person name="Li L."/>
            <person name="Zhang W."/>
            <person name="Zhang S."/>
            <person name="Song L."/>
            <person name="Sun Q."/>
            <person name="Zhang H."/>
            <person name="Xiang H."/>
            <person name="Dong X."/>
        </authorList>
    </citation>
    <scope>NUCLEOTIDE SEQUENCE</scope>
    <source>
        <strain evidence="2">ZWT</strain>
    </source>
</reference>
<dbReference type="RefSeq" id="WP_250856898.1">
    <property type="nucleotide sequence ID" value="NZ_JAGSOJ010000001.1"/>
</dbReference>
<evidence type="ECO:0000313" key="3">
    <source>
        <dbReference type="Proteomes" id="UP001056429"/>
    </source>
</evidence>
<dbReference type="InterPro" id="IPR039315">
    <property type="entry name" value="CheW"/>
</dbReference>
<evidence type="ECO:0000259" key="1">
    <source>
        <dbReference type="PROSITE" id="PS50851"/>
    </source>
</evidence>
<dbReference type="Gene3D" id="2.30.30.40">
    <property type="entry name" value="SH3 Domains"/>
    <property type="match status" value="1"/>
</dbReference>
<reference evidence="2" key="2">
    <citation type="submission" date="2021-04" db="EMBL/GenBank/DDBJ databases">
        <authorList>
            <person name="Dong X."/>
        </authorList>
    </citation>
    <scope>NUCLEOTIDE SEQUENCE</scope>
    <source>
        <strain evidence="2">ZWT</strain>
    </source>
</reference>
<evidence type="ECO:0000313" key="2">
    <source>
        <dbReference type="EMBL" id="MCM1988125.1"/>
    </source>
</evidence>
<dbReference type="InterPro" id="IPR036061">
    <property type="entry name" value="CheW-like_dom_sf"/>
</dbReference>
<feature type="domain" description="CheW-like" evidence="1">
    <location>
        <begin position="4"/>
        <end position="146"/>
    </location>
</feature>
<dbReference type="GO" id="GO:0005829">
    <property type="term" value="C:cytosol"/>
    <property type="evidence" value="ECO:0007669"/>
    <property type="project" value="TreeGrafter"/>
</dbReference>
<accession>A0A9J6NWY1</accession>
<organism evidence="2 3">
    <name type="scientific">Oceanirhabdus seepicola</name>
    <dbReference type="NCBI Taxonomy" id="2828781"/>
    <lineage>
        <taxon>Bacteria</taxon>
        <taxon>Bacillati</taxon>
        <taxon>Bacillota</taxon>
        <taxon>Clostridia</taxon>
        <taxon>Eubacteriales</taxon>
        <taxon>Clostridiaceae</taxon>
        <taxon>Oceanirhabdus</taxon>
    </lineage>
</organism>
<protein>
    <submittedName>
        <fullName evidence="2">Purine-binding chemotaxis protein CheW</fullName>
    </submittedName>
</protein>